<dbReference type="EMBL" id="BOPF01000005">
    <property type="protein sequence ID" value="GIJ44952.1"/>
    <property type="molecule type" value="Genomic_DNA"/>
</dbReference>
<name>A0A8J4DQ11_9ACTN</name>
<gene>
    <name evidence="2" type="ORF">Val02_18380</name>
</gene>
<dbReference type="SUPFAM" id="SSF53474">
    <property type="entry name" value="alpha/beta-Hydrolases"/>
    <property type="match status" value="1"/>
</dbReference>
<dbReference type="RefSeq" id="WP_203898504.1">
    <property type="nucleotide sequence ID" value="NZ_BOPF01000005.1"/>
</dbReference>
<protein>
    <submittedName>
        <fullName evidence="2">Lipase</fullName>
    </submittedName>
</protein>
<dbReference type="InterPro" id="IPR029058">
    <property type="entry name" value="AB_hydrolase_fold"/>
</dbReference>
<dbReference type="Gene3D" id="3.40.50.1820">
    <property type="entry name" value="alpha/beta hydrolase"/>
    <property type="match status" value="1"/>
</dbReference>
<dbReference type="AlphaFoldDB" id="A0A8J4DQ11"/>
<evidence type="ECO:0000313" key="3">
    <source>
        <dbReference type="Proteomes" id="UP000619260"/>
    </source>
</evidence>
<dbReference type="Proteomes" id="UP000619260">
    <property type="component" value="Unassembled WGS sequence"/>
</dbReference>
<keyword evidence="3" id="KW-1185">Reference proteome</keyword>
<feature type="domain" description="PET hydrolase/cutinase-like" evidence="1">
    <location>
        <begin position="45"/>
        <end position="298"/>
    </location>
</feature>
<sequence length="298" mass="31405">MQQSDLPATPRRFGFLRTRRGKVITTAAVFAALVGGGLVVAPFASADEIGQAPSAQNITGAGNFRTTETRISGQSGFGGGFVYTPNATGRFPVISVSPGFTARWSSIDWMGPRLASWGFVVVGIETNSTTDQPASRGRQLLAALDWAVNDAPSAVRAKVDGSRRGVAGHSMGGGGTLEALKADTTGTVRAGVPVAPWDLDKTWDDVSEAVMIVGGQRDAIAPVSTHSNRFFNTLAGPKALVEIAGGSHFFPQQRNEPTTSRAMVSWFKSRLSDDGRFDEFTCGFNAAAGASRFQSNQC</sequence>
<evidence type="ECO:0000259" key="1">
    <source>
        <dbReference type="Pfam" id="PF12740"/>
    </source>
</evidence>
<dbReference type="Pfam" id="PF12740">
    <property type="entry name" value="PETase"/>
    <property type="match status" value="1"/>
</dbReference>
<dbReference type="PANTHER" id="PTHR33428">
    <property type="entry name" value="CHLOROPHYLLASE-2, CHLOROPLASTIC"/>
    <property type="match status" value="1"/>
</dbReference>
<proteinExistence type="predicted"/>
<reference evidence="2" key="1">
    <citation type="submission" date="2021-01" db="EMBL/GenBank/DDBJ databases">
        <title>Whole genome shotgun sequence of Virgisporangium aliadipatigenens NBRC 105644.</title>
        <authorList>
            <person name="Komaki H."/>
            <person name="Tamura T."/>
        </authorList>
    </citation>
    <scope>NUCLEOTIDE SEQUENCE</scope>
    <source>
        <strain evidence="2">NBRC 105644</strain>
    </source>
</reference>
<comment type="caution">
    <text evidence="2">The sequence shown here is derived from an EMBL/GenBank/DDBJ whole genome shotgun (WGS) entry which is preliminary data.</text>
</comment>
<evidence type="ECO:0000313" key="2">
    <source>
        <dbReference type="EMBL" id="GIJ44952.1"/>
    </source>
</evidence>
<dbReference type="PANTHER" id="PTHR33428:SF14">
    <property type="entry name" value="CARBOXYLESTERASE TYPE B DOMAIN-CONTAINING PROTEIN"/>
    <property type="match status" value="1"/>
</dbReference>
<dbReference type="InterPro" id="IPR041127">
    <property type="entry name" value="PET_hydrolase/cutinase-like"/>
</dbReference>
<accession>A0A8J4DQ11</accession>
<organism evidence="2 3">
    <name type="scientific">Virgisporangium aliadipatigenens</name>
    <dbReference type="NCBI Taxonomy" id="741659"/>
    <lineage>
        <taxon>Bacteria</taxon>
        <taxon>Bacillati</taxon>
        <taxon>Actinomycetota</taxon>
        <taxon>Actinomycetes</taxon>
        <taxon>Micromonosporales</taxon>
        <taxon>Micromonosporaceae</taxon>
        <taxon>Virgisporangium</taxon>
    </lineage>
</organism>